<sequence>MALEVKQREQGKGSDFPTLARYKRPLLVHAELLLDLDGELEVEDGVDNARSYSTHLETRPTSMEEAAINQLIALTKETRAGGSAEGAHLHIVHLSDARTSLNLIKEAKQRGDSITVVTCPHYLAFAAEDIPDGDTRFKCAPAIRDAANKEKLWDALLDGDIDMLSSDHSPTVPEMKLLDEGDFLKAWGGISSLQFVLPATWTYGRKYGITFEQLASWWSEKPLPNLLV</sequence>
<dbReference type="GO" id="GO:0004038">
    <property type="term" value="F:allantoinase activity"/>
    <property type="evidence" value="ECO:0007669"/>
    <property type="project" value="TreeGrafter"/>
</dbReference>
<dbReference type="InterPro" id="IPR050138">
    <property type="entry name" value="DHOase/Allantoinase_Hydrolase"/>
</dbReference>
<dbReference type="OrthoDB" id="1706389at2759"/>
<dbReference type="PANTHER" id="PTHR43668:SF2">
    <property type="entry name" value="ALLANTOINASE"/>
    <property type="match status" value="1"/>
</dbReference>
<name>A0A9Q1LV24_9SOLA</name>
<keyword evidence="2" id="KW-1185">Reference proteome</keyword>
<organism evidence="1 2">
    <name type="scientific">Anisodus acutangulus</name>
    <dbReference type="NCBI Taxonomy" id="402998"/>
    <lineage>
        <taxon>Eukaryota</taxon>
        <taxon>Viridiplantae</taxon>
        <taxon>Streptophyta</taxon>
        <taxon>Embryophyta</taxon>
        <taxon>Tracheophyta</taxon>
        <taxon>Spermatophyta</taxon>
        <taxon>Magnoliopsida</taxon>
        <taxon>eudicotyledons</taxon>
        <taxon>Gunneridae</taxon>
        <taxon>Pentapetalae</taxon>
        <taxon>asterids</taxon>
        <taxon>lamiids</taxon>
        <taxon>Solanales</taxon>
        <taxon>Solanaceae</taxon>
        <taxon>Solanoideae</taxon>
        <taxon>Hyoscyameae</taxon>
        <taxon>Anisodus</taxon>
    </lineage>
</organism>
<protein>
    <recommendedName>
        <fullName evidence="3">Allantoinase</fullName>
    </recommendedName>
</protein>
<dbReference type="EMBL" id="JAJAGQ010000013">
    <property type="protein sequence ID" value="KAJ8545541.1"/>
    <property type="molecule type" value="Genomic_DNA"/>
</dbReference>
<dbReference type="PANTHER" id="PTHR43668">
    <property type="entry name" value="ALLANTOINASE"/>
    <property type="match status" value="1"/>
</dbReference>
<dbReference type="GO" id="GO:0005737">
    <property type="term" value="C:cytoplasm"/>
    <property type="evidence" value="ECO:0007669"/>
    <property type="project" value="TreeGrafter"/>
</dbReference>
<comment type="caution">
    <text evidence="1">The sequence shown here is derived from an EMBL/GenBank/DDBJ whole genome shotgun (WGS) entry which is preliminary data.</text>
</comment>
<dbReference type="Gene3D" id="3.20.20.140">
    <property type="entry name" value="Metal-dependent hydrolases"/>
    <property type="match status" value="1"/>
</dbReference>
<dbReference type="AlphaFoldDB" id="A0A9Q1LV24"/>
<dbReference type="SUPFAM" id="SSF51556">
    <property type="entry name" value="Metallo-dependent hydrolases"/>
    <property type="match status" value="1"/>
</dbReference>
<evidence type="ECO:0008006" key="3">
    <source>
        <dbReference type="Google" id="ProtNLM"/>
    </source>
</evidence>
<accession>A0A9Q1LV24</accession>
<gene>
    <name evidence="1" type="ORF">K7X08_018124</name>
</gene>
<dbReference type="InterPro" id="IPR032466">
    <property type="entry name" value="Metal_Hydrolase"/>
</dbReference>
<evidence type="ECO:0000313" key="2">
    <source>
        <dbReference type="Proteomes" id="UP001152561"/>
    </source>
</evidence>
<evidence type="ECO:0000313" key="1">
    <source>
        <dbReference type="EMBL" id="KAJ8545541.1"/>
    </source>
</evidence>
<dbReference type="Proteomes" id="UP001152561">
    <property type="component" value="Unassembled WGS sequence"/>
</dbReference>
<dbReference type="GO" id="GO:0006145">
    <property type="term" value="P:purine nucleobase catabolic process"/>
    <property type="evidence" value="ECO:0007669"/>
    <property type="project" value="TreeGrafter"/>
</dbReference>
<reference evidence="2" key="1">
    <citation type="journal article" date="2023" name="Proc. Natl. Acad. Sci. U.S.A.">
        <title>Genomic and structural basis for evolution of tropane alkaloid biosynthesis.</title>
        <authorList>
            <person name="Wanga Y.-J."/>
            <person name="Taina T."/>
            <person name="Yua J.-Y."/>
            <person name="Lia J."/>
            <person name="Xua B."/>
            <person name="Chenc J."/>
            <person name="D'Auriad J.C."/>
            <person name="Huanga J.-P."/>
            <person name="Huanga S.-X."/>
        </authorList>
    </citation>
    <scope>NUCLEOTIDE SEQUENCE [LARGE SCALE GENOMIC DNA]</scope>
    <source>
        <strain evidence="2">cv. KIB-2019</strain>
    </source>
</reference>
<proteinExistence type="predicted"/>